<dbReference type="GO" id="GO:0003847">
    <property type="term" value="F:1-alkyl-2-acetylglycerophosphocholine esterase activity"/>
    <property type="evidence" value="ECO:0007669"/>
    <property type="project" value="TreeGrafter"/>
</dbReference>
<accession>L0F525</accession>
<dbReference type="RefSeq" id="WP_015261132.1">
    <property type="nucleotide sequence ID" value="NC_019903.1"/>
</dbReference>
<dbReference type="OrthoDB" id="9814760at2"/>
<dbReference type="EMBL" id="CP003344">
    <property type="protein sequence ID" value="AGA68130.1"/>
    <property type="molecule type" value="Genomic_DNA"/>
</dbReference>
<dbReference type="SUPFAM" id="SSF53474">
    <property type="entry name" value="alpha/beta-Hydrolases"/>
    <property type="match status" value="1"/>
</dbReference>
<keyword evidence="4" id="KW-0812">Transmembrane</keyword>
<dbReference type="KEGG" id="ddl:Desdi_0599"/>
<proteinExistence type="predicted"/>
<feature type="transmembrane region" description="Helical" evidence="4">
    <location>
        <begin position="58"/>
        <end position="77"/>
    </location>
</feature>
<feature type="transmembrane region" description="Helical" evidence="4">
    <location>
        <begin position="89"/>
        <end position="112"/>
    </location>
</feature>
<keyword evidence="6" id="KW-1185">Reference proteome</keyword>
<evidence type="ECO:0000256" key="1">
    <source>
        <dbReference type="ARBA" id="ARBA00022801"/>
    </source>
</evidence>
<dbReference type="STRING" id="871963.Desdi_0599"/>
<dbReference type="Pfam" id="PF03403">
    <property type="entry name" value="PAF-AH_p_II"/>
    <property type="match status" value="1"/>
</dbReference>
<feature type="transmembrane region" description="Helical" evidence="4">
    <location>
        <begin position="34"/>
        <end position="52"/>
    </location>
</feature>
<dbReference type="PANTHER" id="PTHR10272">
    <property type="entry name" value="PLATELET-ACTIVATING FACTOR ACETYLHYDROLASE"/>
    <property type="match status" value="1"/>
</dbReference>
<evidence type="ECO:0000313" key="6">
    <source>
        <dbReference type="Proteomes" id="UP000010797"/>
    </source>
</evidence>
<dbReference type="GO" id="GO:0016042">
    <property type="term" value="P:lipid catabolic process"/>
    <property type="evidence" value="ECO:0007669"/>
    <property type="project" value="UniProtKB-KW"/>
</dbReference>
<sequence>MMSTIILLLVLGIEVGLVIYSLKTNVMQNRFKPIVRLATFGLFALLLVFQVIQWGFQWIPLFLVLLIEAVLSGFYLVRNSPTPEKPLKIKRAILISLGHCLFLTVVLVPALIFPQFEALPVTGTYPVQTESHTLTDPTRIESYDDTGSYRNVTIQFWYPEKQQENETYPLILFSHGSFGFRGSNYSTFMELASHGYVVGSIDHTYHAFFTKQTDDKMIFVDTNFMNDAIAIQSQTGKYNEQETYELTHRWLKLRSEDMNLVLNAILENVKKERASEVYTIIDPERIGLLGHSLGGATAADLGRKRMDIDAVIVLDGTMLGEEIDYVDNQVILNQEPYPTPLLDIFNEEHFAEASAAGENYGNMKATKHAVDARQVVFVGAGHLNFTDLPLFSPVLAGMLGTGNIDSRYCLETMNEVVLNYFDYYLKDSGGLKIKAVY</sequence>
<organism evidence="5 6">
    <name type="scientific">Desulfitobacterium dichloroeliminans (strain LMG P-21439 / DCA1)</name>
    <dbReference type="NCBI Taxonomy" id="871963"/>
    <lineage>
        <taxon>Bacteria</taxon>
        <taxon>Bacillati</taxon>
        <taxon>Bacillota</taxon>
        <taxon>Clostridia</taxon>
        <taxon>Eubacteriales</taxon>
        <taxon>Desulfitobacteriaceae</taxon>
        <taxon>Desulfitobacterium</taxon>
    </lineage>
</organism>
<evidence type="ECO:0000256" key="4">
    <source>
        <dbReference type="SAM" id="Phobius"/>
    </source>
</evidence>
<keyword evidence="4" id="KW-0472">Membrane</keyword>
<dbReference type="eggNOG" id="COG4188">
    <property type="taxonomic scope" value="Bacteria"/>
</dbReference>
<dbReference type="InterPro" id="IPR029058">
    <property type="entry name" value="AB_hydrolase_fold"/>
</dbReference>
<keyword evidence="1" id="KW-0378">Hydrolase</keyword>
<dbReference type="HOGENOM" id="CLU_026278_3_0_9"/>
<keyword evidence="2" id="KW-0442">Lipid degradation</keyword>
<evidence type="ECO:0000256" key="3">
    <source>
        <dbReference type="ARBA" id="ARBA00023098"/>
    </source>
</evidence>
<dbReference type="AlphaFoldDB" id="L0F525"/>
<evidence type="ECO:0000313" key="5">
    <source>
        <dbReference type="EMBL" id="AGA68130.1"/>
    </source>
</evidence>
<protein>
    <submittedName>
        <fullName evidence="5">Isoform II</fullName>
    </submittedName>
</protein>
<keyword evidence="4" id="KW-1133">Transmembrane helix</keyword>
<dbReference type="Proteomes" id="UP000010797">
    <property type="component" value="Chromosome"/>
</dbReference>
<keyword evidence="3" id="KW-0443">Lipid metabolism</keyword>
<dbReference type="Gene3D" id="3.40.50.1820">
    <property type="entry name" value="alpha/beta hydrolase"/>
    <property type="match status" value="1"/>
</dbReference>
<feature type="transmembrane region" description="Helical" evidence="4">
    <location>
        <begin position="6"/>
        <end position="22"/>
    </location>
</feature>
<dbReference type="PANTHER" id="PTHR10272:SF0">
    <property type="entry name" value="PLATELET-ACTIVATING FACTOR ACETYLHYDROLASE"/>
    <property type="match status" value="1"/>
</dbReference>
<gene>
    <name evidence="5" type="ordered locus">Desdi_0599</name>
</gene>
<evidence type="ECO:0000256" key="2">
    <source>
        <dbReference type="ARBA" id="ARBA00022963"/>
    </source>
</evidence>
<name>L0F525_DESDL</name>
<reference evidence="6" key="1">
    <citation type="submission" date="2012-02" db="EMBL/GenBank/DDBJ databases">
        <title>Complete sequence of Desulfitobacterium dichloroeliminans LMG P-21439.</title>
        <authorList>
            <person name="Lucas S."/>
            <person name="Han J."/>
            <person name="Lapidus A."/>
            <person name="Cheng J.-F."/>
            <person name="Goodwin L."/>
            <person name="Pitluck S."/>
            <person name="Peters L."/>
            <person name="Ovchinnikova G."/>
            <person name="Teshima H."/>
            <person name="Detter J.C."/>
            <person name="Han C."/>
            <person name="Tapia R."/>
            <person name="Land M."/>
            <person name="Hauser L."/>
            <person name="Kyrpides N."/>
            <person name="Ivanova N."/>
            <person name="Pagani I."/>
            <person name="Kruse T."/>
            <person name="de Vos W.M."/>
            <person name="Boon N."/>
            <person name="Smidt H."/>
            <person name="Woyke T."/>
        </authorList>
    </citation>
    <scope>NUCLEOTIDE SEQUENCE [LARGE SCALE GENOMIC DNA]</scope>
    <source>
        <strain evidence="6">LMG P-21439 / DCA1</strain>
    </source>
</reference>